<dbReference type="EMBL" id="BAABKG010000001">
    <property type="protein sequence ID" value="GAA5140509.1"/>
    <property type="molecule type" value="Genomic_DNA"/>
</dbReference>
<reference evidence="3" key="1">
    <citation type="journal article" date="2019" name="Int. J. Syst. Evol. Microbiol.">
        <title>The Global Catalogue of Microorganisms (GCM) 10K type strain sequencing project: providing services to taxonomists for standard genome sequencing and annotation.</title>
        <authorList>
            <consortium name="The Broad Institute Genomics Platform"/>
            <consortium name="The Broad Institute Genome Sequencing Center for Infectious Disease"/>
            <person name="Wu L."/>
            <person name="Ma J."/>
        </authorList>
    </citation>
    <scope>NUCLEOTIDE SEQUENCE [LARGE SCALE GENOMIC DNA]</scope>
    <source>
        <strain evidence="3">JCM 18459</strain>
    </source>
</reference>
<evidence type="ECO:0000313" key="3">
    <source>
        <dbReference type="Proteomes" id="UP001500221"/>
    </source>
</evidence>
<comment type="caution">
    <text evidence="2">The sequence shown here is derived from an EMBL/GenBank/DDBJ whole genome shotgun (WGS) entry which is preliminary data.</text>
</comment>
<dbReference type="Gene3D" id="2.40.10.10">
    <property type="entry name" value="Trypsin-like serine proteases"/>
    <property type="match status" value="1"/>
</dbReference>
<dbReference type="InterPro" id="IPR009003">
    <property type="entry name" value="Peptidase_S1_PA"/>
</dbReference>
<keyword evidence="2" id="KW-0378">Hydrolase</keyword>
<evidence type="ECO:0000256" key="1">
    <source>
        <dbReference type="SAM" id="SignalP"/>
    </source>
</evidence>
<proteinExistence type="predicted"/>
<keyword evidence="1" id="KW-0732">Signal</keyword>
<name>A0ABP9P4D8_9ACTN</name>
<feature type="signal peptide" evidence="1">
    <location>
        <begin position="1"/>
        <end position="25"/>
    </location>
</feature>
<dbReference type="Pfam" id="PF13365">
    <property type="entry name" value="Trypsin_2"/>
    <property type="match status" value="1"/>
</dbReference>
<keyword evidence="2" id="KW-0645">Protease</keyword>
<dbReference type="GO" id="GO:0006508">
    <property type="term" value="P:proteolysis"/>
    <property type="evidence" value="ECO:0007669"/>
    <property type="project" value="UniProtKB-KW"/>
</dbReference>
<organism evidence="2 3">
    <name type="scientific">Nocardioides marinquilinus</name>
    <dbReference type="NCBI Taxonomy" id="1210400"/>
    <lineage>
        <taxon>Bacteria</taxon>
        <taxon>Bacillati</taxon>
        <taxon>Actinomycetota</taxon>
        <taxon>Actinomycetes</taxon>
        <taxon>Propionibacteriales</taxon>
        <taxon>Nocardioidaceae</taxon>
        <taxon>Nocardioides</taxon>
    </lineage>
</organism>
<dbReference type="SUPFAM" id="SSF50494">
    <property type="entry name" value="Trypsin-like serine proteases"/>
    <property type="match status" value="1"/>
</dbReference>
<sequence length="280" mass="30894">MRRGALVLTILMAMTVLVGVPAATAGPDTTPPPPRPDYRGAVSMKICSGSIVRFAGSRDTDRALALTNGHCHGKRLPEPDVVLGEQPARRPVALLDRSGEKVGSVLTDRLLFATMEHTDVALYRLRVTYRGLRERYGVRPLELATRRAARNTPITIRAGLNRIEYRCGLQGFSYRLVEGDYTWQWSLRYRTGACRTVGGTSGAPVLDPQRRVVGVNNTGTIEGYSGCELGAPCEVSRDGDVRSFPRRSYGQQTWQLTTCLDAEQRLFDATRRGCRLPDVT</sequence>
<protein>
    <submittedName>
        <fullName evidence="2">Serine protease</fullName>
    </submittedName>
</protein>
<dbReference type="GO" id="GO:0008233">
    <property type="term" value="F:peptidase activity"/>
    <property type="evidence" value="ECO:0007669"/>
    <property type="project" value="UniProtKB-KW"/>
</dbReference>
<dbReference type="InterPro" id="IPR043504">
    <property type="entry name" value="Peptidase_S1_PA_chymotrypsin"/>
</dbReference>
<accession>A0ABP9P4D8</accession>
<evidence type="ECO:0000313" key="2">
    <source>
        <dbReference type="EMBL" id="GAA5140509.1"/>
    </source>
</evidence>
<feature type="chain" id="PRO_5047518787" evidence="1">
    <location>
        <begin position="26"/>
        <end position="280"/>
    </location>
</feature>
<dbReference type="Proteomes" id="UP001500221">
    <property type="component" value="Unassembled WGS sequence"/>
</dbReference>
<keyword evidence="3" id="KW-1185">Reference proteome</keyword>
<gene>
    <name evidence="2" type="ORF">GCM10023340_00740</name>
</gene>
<dbReference type="RefSeq" id="WP_345453125.1">
    <property type="nucleotide sequence ID" value="NZ_BAABKG010000001.1"/>
</dbReference>